<dbReference type="InParanoid" id="A0A166ML35"/>
<dbReference type="OrthoDB" id="5378718at2759"/>
<proteinExistence type="predicted"/>
<evidence type="ECO:0000259" key="2">
    <source>
        <dbReference type="Pfam" id="PF22301"/>
    </source>
</evidence>
<keyword evidence="4" id="KW-1185">Reference proteome</keyword>
<evidence type="ECO:0000259" key="1">
    <source>
        <dbReference type="Pfam" id="PF18637"/>
    </source>
</evidence>
<accession>A0A166ML35</accession>
<protein>
    <submittedName>
        <fullName evidence="3">Uncharacterized protein</fullName>
    </submittedName>
</protein>
<dbReference type="AlphaFoldDB" id="A0A166ML35"/>
<dbReference type="InterPro" id="IPR054583">
    <property type="entry name" value="Beta-prop_AUDH"/>
</dbReference>
<sequence length="625" mass="68364">MHRLQAGHFTRSDVVQVMGLPIISASGDFTSAAPILIFTPTYGGDRSKGPTSWSEDTAFADRFRMIHDVKLLPRSNGNLDMVVVAGQEGIGLLWYDTHKNEWSFNIVGKGLPPPSDSSHPREAFSGSGGVDICRVGDDDVGYIAACEAFHGHIVSVYVKSSDAPKGPSSLKTSSYWTRKVIDDYGPLDTTATRPTGPLHHVMAVPLAKVATEAFAVACMGVQSKQGVYLYEPFNVTDGKFKKVRVTGESAGRLAVADYSGTNRMDIASLSYYVPGYFTGPDPPQLRINTVGNREAQFWASRLENEVLLRIPRPTSLDPDAMASLPFWTLAGKTLAIVVLPPHQRRILESGIVAIKVIFGQVEVTDTEGKSSSTRTIAPEAKKSQKTFVPPSAAVKSGDDGAVFIAVAKVGNSLQGPFTSMSQVTSVSAMPHTDNIAPDVASLVFPFVRVDKLPWATSGSWNDFEFYNASGIHVYFNDDWMDRIVHIQAWTLGIGETARFRRSFCEIHYCLNNGGGAAGMRYCADDFADSADKIHKNELTKEYVEDNSTLIVVPDLHEHGPLWKIQEGTKATPKLLSNGAVDYPWHAWLASQFGDHLLPIKPPLGTDKQKFDVWLAFEFPLSAFQF</sequence>
<evidence type="ECO:0000313" key="4">
    <source>
        <dbReference type="Proteomes" id="UP000077266"/>
    </source>
</evidence>
<organism evidence="3 4">
    <name type="scientific">Exidia glandulosa HHB12029</name>
    <dbReference type="NCBI Taxonomy" id="1314781"/>
    <lineage>
        <taxon>Eukaryota</taxon>
        <taxon>Fungi</taxon>
        <taxon>Dikarya</taxon>
        <taxon>Basidiomycota</taxon>
        <taxon>Agaricomycotina</taxon>
        <taxon>Agaricomycetes</taxon>
        <taxon>Auriculariales</taxon>
        <taxon>Exidiaceae</taxon>
        <taxon>Exidia</taxon>
    </lineage>
</organism>
<feature type="domain" description="Aldos-2-ulose dehydratase beta-propeller" evidence="2">
    <location>
        <begin position="1"/>
        <end position="159"/>
    </location>
</feature>
<dbReference type="Proteomes" id="UP000077266">
    <property type="component" value="Unassembled WGS sequence"/>
</dbReference>
<dbReference type="Gene3D" id="2.60.120.990">
    <property type="match status" value="1"/>
</dbReference>
<dbReference type="Pfam" id="PF18637">
    <property type="entry name" value="AUDH_Cupin"/>
    <property type="match status" value="1"/>
</dbReference>
<gene>
    <name evidence="3" type="ORF">EXIGLDRAFT_789282</name>
</gene>
<dbReference type="Pfam" id="PF22301">
    <property type="entry name" value="AUDH_beta_propeller"/>
    <property type="match status" value="1"/>
</dbReference>
<reference evidence="3 4" key="1">
    <citation type="journal article" date="2016" name="Mol. Biol. Evol.">
        <title>Comparative Genomics of Early-Diverging Mushroom-Forming Fungi Provides Insights into the Origins of Lignocellulose Decay Capabilities.</title>
        <authorList>
            <person name="Nagy L.G."/>
            <person name="Riley R."/>
            <person name="Tritt A."/>
            <person name="Adam C."/>
            <person name="Daum C."/>
            <person name="Floudas D."/>
            <person name="Sun H."/>
            <person name="Yadav J.S."/>
            <person name="Pangilinan J."/>
            <person name="Larsson K.H."/>
            <person name="Matsuura K."/>
            <person name="Barry K."/>
            <person name="Labutti K."/>
            <person name="Kuo R."/>
            <person name="Ohm R.A."/>
            <person name="Bhattacharya S.S."/>
            <person name="Shirouzu T."/>
            <person name="Yoshinaga Y."/>
            <person name="Martin F.M."/>
            <person name="Grigoriev I.V."/>
            <person name="Hibbett D.S."/>
        </authorList>
    </citation>
    <scope>NUCLEOTIDE SEQUENCE [LARGE SCALE GENOMIC DNA]</scope>
    <source>
        <strain evidence="3 4">HHB12029</strain>
    </source>
</reference>
<dbReference type="InterPro" id="IPR040887">
    <property type="entry name" value="AUDH_Cupin"/>
</dbReference>
<name>A0A166ML35_EXIGL</name>
<evidence type="ECO:0000313" key="3">
    <source>
        <dbReference type="EMBL" id="KZV78156.1"/>
    </source>
</evidence>
<feature type="domain" description="Aldos-2-ulose dehydratase/isomerase (AUDH) Cupin" evidence="1">
    <location>
        <begin position="298"/>
        <end position="619"/>
    </location>
</feature>
<dbReference type="EMBL" id="KV427080">
    <property type="protein sequence ID" value="KZV78156.1"/>
    <property type="molecule type" value="Genomic_DNA"/>
</dbReference>